<dbReference type="GeneTree" id="ENSGT00940000153709"/>
<dbReference type="CDD" id="cd20633">
    <property type="entry name" value="Cyp8B1"/>
    <property type="match status" value="1"/>
</dbReference>
<dbReference type="Proteomes" id="UP000314986">
    <property type="component" value="Unassembled WGS sequence"/>
</dbReference>
<keyword evidence="8 13" id="KW-0256">Endoplasmic reticulum</keyword>
<dbReference type="STRING" id="7868.ENSCMIP00000019595"/>
<evidence type="ECO:0000256" key="9">
    <source>
        <dbReference type="ARBA" id="ARBA00022989"/>
    </source>
</evidence>
<evidence type="ECO:0000256" key="12">
    <source>
        <dbReference type="ARBA" id="ARBA00023136"/>
    </source>
</evidence>
<evidence type="ECO:0000256" key="6">
    <source>
        <dbReference type="ARBA" id="ARBA00022692"/>
    </source>
</evidence>
<dbReference type="GO" id="GO:0020037">
    <property type="term" value="F:heme binding"/>
    <property type="evidence" value="ECO:0007669"/>
    <property type="project" value="InterPro"/>
</dbReference>
<dbReference type="InterPro" id="IPR002403">
    <property type="entry name" value="Cyt_P450_E_grp-IV"/>
</dbReference>
<dbReference type="OMA" id="WGFGTTQ"/>
<evidence type="ECO:0000256" key="2">
    <source>
        <dbReference type="ARBA" id="ARBA00004389"/>
    </source>
</evidence>
<organism evidence="16 17">
    <name type="scientific">Callorhinchus milii</name>
    <name type="common">Ghost shark</name>
    <dbReference type="NCBI Taxonomy" id="7868"/>
    <lineage>
        <taxon>Eukaryota</taxon>
        <taxon>Metazoa</taxon>
        <taxon>Chordata</taxon>
        <taxon>Craniata</taxon>
        <taxon>Vertebrata</taxon>
        <taxon>Chondrichthyes</taxon>
        <taxon>Holocephali</taxon>
        <taxon>Chimaeriformes</taxon>
        <taxon>Callorhinchidae</taxon>
        <taxon>Callorhinchus</taxon>
    </lineage>
</organism>
<feature type="binding site" evidence="15">
    <location>
        <position position="391"/>
    </location>
    <ligand>
        <name>substrate</name>
    </ligand>
</feature>
<evidence type="ECO:0000256" key="3">
    <source>
        <dbReference type="ARBA" id="ARBA00010617"/>
    </source>
</evidence>
<dbReference type="Ensembl" id="ENSCMIT00000019961.1">
    <property type="protein sequence ID" value="ENSCMIP00000019595.1"/>
    <property type="gene ID" value="ENSCMIG00000009119.1"/>
</dbReference>
<evidence type="ECO:0000256" key="14">
    <source>
        <dbReference type="PIRSR" id="PIRSR000047-1"/>
    </source>
</evidence>
<dbReference type="PRINTS" id="PR00465">
    <property type="entry name" value="EP450IV"/>
</dbReference>
<keyword evidence="12 13" id="KW-0472">Membrane</keyword>
<comment type="subcellular location">
    <subcellularLocation>
        <location evidence="2">Endoplasmic reticulum membrane</location>
        <topology evidence="2">Single-pass membrane protein</topology>
    </subcellularLocation>
</comment>
<evidence type="ECO:0000256" key="15">
    <source>
        <dbReference type="PIRSR" id="PIRSR000047-2"/>
    </source>
</evidence>
<evidence type="ECO:0000256" key="10">
    <source>
        <dbReference type="ARBA" id="ARBA00023004"/>
    </source>
</evidence>
<dbReference type="GO" id="GO:0005506">
    <property type="term" value="F:iron ion binding"/>
    <property type="evidence" value="ECO:0007669"/>
    <property type="project" value="InterPro"/>
</dbReference>
<feature type="binding site" evidence="15">
    <location>
        <position position="293"/>
    </location>
    <ligand>
        <name>substrate</name>
    </ligand>
</feature>
<proteinExistence type="inferred from homology"/>
<dbReference type="AlphaFoldDB" id="A0A4W3HWD4"/>
<dbReference type="PANTHER" id="PTHR24306">
    <property type="match status" value="1"/>
</dbReference>
<keyword evidence="11" id="KW-0443">Lipid metabolism</keyword>
<dbReference type="InterPro" id="IPR001128">
    <property type="entry name" value="Cyt_P450"/>
</dbReference>
<evidence type="ECO:0000256" key="7">
    <source>
        <dbReference type="ARBA" id="ARBA00022723"/>
    </source>
</evidence>
<dbReference type="KEGG" id="cmk:103188298"/>
<dbReference type="PANTHER" id="PTHR24306:SF0">
    <property type="entry name" value="7-ALPHA-HYDROXYCHOLEST-4-EN-3-ONE 12-ALPHA-HYDROXYLASE"/>
    <property type="match status" value="1"/>
</dbReference>
<sequence>MSYLLPILLSLAALAIGLLSLLGVFRKRRPNEPPLDMGTLPWLGHVLPFRRNTNEFLRAMQKKHGDIFTVQLGGHCITFLMDPLSFGSVVKESKTNLDFEHFAKQLVATVFNYHALENDNQLLKILSNKHLMGDGLTGLSKSMLKHLQNLMLSKVGQGAQGEWQVAGLFEYSYNLLFRAGYLALFGVEATDEQGEQSAKEADIIGSEELFTQFRKYDQLFPILAYSIESPKQWLQAKRLKSFFWDLLSIKKMYTKVNISPWIEERQRQMDEYGVDHIMQNRYMFILLWASQGNTGPSSFWLLLFLLKHPEALRAVRAEVDQLVRESGQEPGTELNLGKLAKDIQLGLPTLDSAIDENLRLTTAPVLIRSVVKAMMLKMADGREYALRKGDRLALFPYLSAHINPEIHPEPGTFRYDRFLNPDGTKKTLFYKGGQKVNYYNMPWGSGVSMCPGRFFAMNELKQFIFLMLSLFDIELVNPDEEIPEIDCKRWGFGAMQPTREVQFRYRFRF</sequence>
<keyword evidence="5 13" id="KW-0349">Heme</keyword>
<keyword evidence="6" id="KW-0812">Transmembrane</keyword>
<dbReference type="GO" id="GO:0008397">
    <property type="term" value="F:sterol 12-alpha-hydroxylase activity"/>
    <property type="evidence" value="ECO:0007669"/>
    <property type="project" value="TreeGrafter"/>
</dbReference>
<reference evidence="17" key="3">
    <citation type="journal article" date="2014" name="Nature">
        <title>Elephant shark genome provides unique insights into gnathostome evolution.</title>
        <authorList>
            <consortium name="International Elephant Shark Genome Sequencing Consortium"/>
            <person name="Venkatesh B."/>
            <person name="Lee A.P."/>
            <person name="Ravi V."/>
            <person name="Maurya A.K."/>
            <person name="Lian M.M."/>
            <person name="Swann J.B."/>
            <person name="Ohta Y."/>
            <person name="Flajnik M.F."/>
            <person name="Sutoh Y."/>
            <person name="Kasahara M."/>
            <person name="Hoon S."/>
            <person name="Gangu V."/>
            <person name="Roy S.W."/>
            <person name="Irimia M."/>
            <person name="Korzh V."/>
            <person name="Kondrychyn I."/>
            <person name="Lim Z.W."/>
            <person name="Tay B.H."/>
            <person name="Tohari S."/>
            <person name="Kong K.W."/>
            <person name="Ho S."/>
            <person name="Lorente-Galdos B."/>
            <person name="Quilez J."/>
            <person name="Marques-Bonet T."/>
            <person name="Raney B.J."/>
            <person name="Ingham P.W."/>
            <person name="Tay A."/>
            <person name="Hillier L.W."/>
            <person name="Minx P."/>
            <person name="Boehm T."/>
            <person name="Wilson R.K."/>
            <person name="Brenner S."/>
            <person name="Warren W.C."/>
        </authorList>
    </citation>
    <scope>NUCLEOTIDE SEQUENCE [LARGE SCALE GENOMIC DNA]</scope>
</reference>
<reference evidence="16" key="4">
    <citation type="submission" date="2025-08" db="UniProtKB">
        <authorList>
            <consortium name="Ensembl"/>
        </authorList>
    </citation>
    <scope>IDENTIFICATION</scope>
</reference>
<accession>A0A4W3HWD4</accession>
<evidence type="ECO:0000256" key="5">
    <source>
        <dbReference type="ARBA" id="ARBA00022617"/>
    </source>
</evidence>
<gene>
    <name evidence="16" type="primary">LOC103188298</name>
</gene>
<dbReference type="Gene3D" id="1.10.630.10">
    <property type="entry name" value="Cytochrome P450"/>
    <property type="match status" value="1"/>
</dbReference>
<dbReference type="Pfam" id="PF00067">
    <property type="entry name" value="p450"/>
    <property type="match status" value="1"/>
</dbReference>
<dbReference type="SUPFAM" id="SSF48264">
    <property type="entry name" value="Cytochrome P450"/>
    <property type="match status" value="1"/>
</dbReference>
<dbReference type="PIRSF" id="PIRSF000047">
    <property type="entry name" value="Cytochrome_CYPVIIA1"/>
    <property type="match status" value="1"/>
</dbReference>
<evidence type="ECO:0000313" key="17">
    <source>
        <dbReference type="Proteomes" id="UP000314986"/>
    </source>
</evidence>
<keyword evidence="4" id="KW-0444">Lipid biosynthesis</keyword>
<dbReference type="InterPro" id="IPR036396">
    <property type="entry name" value="Cyt_P450_sf"/>
</dbReference>
<reference evidence="17" key="1">
    <citation type="journal article" date="2006" name="Science">
        <title>Ancient noncoding elements conserved in the human genome.</title>
        <authorList>
            <person name="Venkatesh B."/>
            <person name="Kirkness E.F."/>
            <person name="Loh Y.H."/>
            <person name="Halpern A.L."/>
            <person name="Lee A.P."/>
            <person name="Johnson J."/>
            <person name="Dandona N."/>
            <person name="Viswanathan L.D."/>
            <person name="Tay A."/>
            <person name="Venter J.C."/>
            <person name="Strausberg R.L."/>
            <person name="Brenner S."/>
        </authorList>
    </citation>
    <scope>NUCLEOTIDE SEQUENCE [LARGE SCALE GENOMIC DNA]</scope>
</reference>
<keyword evidence="7 13" id="KW-0479">Metal-binding</keyword>
<evidence type="ECO:0000256" key="8">
    <source>
        <dbReference type="ARBA" id="ARBA00022824"/>
    </source>
</evidence>
<dbReference type="InterPro" id="IPR024204">
    <property type="entry name" value="Cyt_P450_CYP7A1-type"/>
</dbReference>
<name>A0A4W3HWD4_CALMI</name>
<comment type="similarity">
    <text evidence="3 13">Belongs to the cytochrome P450 family.</text>
</comment>
<dbReference type="FunFam" id="1.10.630.10:FF:000025">
    <property type="entry name" value="Prostaglandin I2 (prostacyclin) synthase"/>
    <property type="match status" value="1"/>
</dbReference>
<reference evidence="17" key="2">
    <citation type="journal article" date="2007" name="PLoS Biol.">
        <title>Survey sequencing and comparative analysis of the elephant shark (Callorhinchus milii) genome.</title>
        <authorList>
            <person name="Venkatesh B."/>
            <person name="Kirkness E.F."/>
            <person name="Loh Y.H."/>
            <person name="Halpern A.L."/>
            <person name="Lee A.P."/>
            <person name="Johnson J."/>
            <person name="Dandona N."/>
            <person name="Viswanathan L.D."/>
            <person name="Tay A."/>
            <person name="Venter J.C."/>
            <person name="Strausberg R.L."/>
            <person name="Brenner S."/>
        </authorList>
    </citation>
    <scope>NUCLEOTIDE SEQUENCE [LARGE SCALE GENOMIC DNA]</scope>
</reference>
<evidence type="ECO:0000256" key="11">
    <source>
        <dbReference type="ARBA" id="ARBA00023098"/>
    </source>
</evidence>
<dbReference type="OrthoDB" id="6692864at2759"/>
<comment type="cofactor">
    <cofactor evidence="1 13 14">
        <name>heme</name>
        <dbReference type="ChEBI" id="CHEBI:30413"/>
    </cofactor>
</comment>
<protein>
    <submittedName>
        <fullName evidence="16">Cytochrome P450 family 8 subfamily B member 1, tandem duplicate 1</fullName>
    </submittedName>
</protein>
<dbReference type="InParanoid" id="A0A4W3HWD4"/>
<reference evidence="16" key="5">
    <citation type="submission" date="2025-09" db="UniProtKB">
        <authorList>
            <consortium name="Ensembl"/>
        </authorList>
    </citation>
    <scope>IDENTIFICATION</scope>
</reference>
<dbReference type="GO" id="GO:0005789">
    <property type="term" value="C:endoplasmic reticulum membrane"/>
    <property type="evidence" value="ECO:0007669"/>
    <property type="project" value="UniProtKB-SubCell"/>
</dbReference>
<feature type="binding site" description="axial binding residue" evidence="14">
    <location>
        <position position="450"/>
    </location>
    <ligand>
        <name>heme</name>
        <dbReference type="ChEBI" id="CHEBI:30413"/>
    </ligand>
    <ligandPart>
        <name>Fe</name>
        <dbReference type="ChEBI" id="CHEBI:18248"/>
    </ligandPart>
</feature>
<evidence type="ECO:0000256" key="13">
    <source>
        <dbReference type="PIRNR" id="PIRNR000047"/>
    </source>
</evidence>
<evidence type="ECO:0000256" key="1">
    <source>
        <dbReference type="ARBA" id="ARBA00001971"/>
    </source>
</evidence>
<keyword evidence="10 13" id="KW-0408">Iron</keyword>
<dbReference type="GeneID" id="103188298"/>
<keyword evidence="9" id="KW-1133">Transmembrane helix</keyword>
<keyword evidence="17" id="KW-1185">Reference proteome</keyword>
<dbReference type="GO" id="GO:0006629">
    <property type="term" value="P:lipid metabolic process"/>
    <property type="evidence" value="ECO:0007669"/>
    <property type="project" value="UniProtKB-KW"/>
</dbReference>
<evidence type="ECO:0000313" key="16">
    <source>
        <dbReference type="Ensembl" id="ENSCMIP00000019595.1"/>
    </source>
</evidence>
<evidence type="ECO:0000256" key="4">
    <source>
        <dbReference type="ARBA" id="ARBA00022516"/>
    </source>
</evidence>